<feature type="region of interest" description="Disordered" evidence="1">
    <location>
        <begin position="118"/>
        <end position="162"/>
    </location>
</feature>
<feature type="compositionally biased region" description="Basic and acidic residues" evidence="1">
    <location>
        <begin position="426"/>
        <end position="441"/>
    </location>
</feature>
<feature type="compositionally biased region" description="Basic and acidic residues" evidence="1">
    <location>
        <begin position="183"/>
        <end position="195"/>
    </location>
</feature>
<gene>
    <name evidence="2" type="ORF">V1264_004800</name>
</gene>
<feature type="compositionally biased region" description="Polar residues" evidence="1">
    <location>
        <begin position="118"/>
        <end position="129"/>
    </location>
</feature>
<proteinExistence type="predicted"/>
<sequence length="478" mass="53594">MKIRDEACGTSVEVTTLDCSPSVKPESRCDAILYRPQSKSFRADMINILSGTRFRDQLLHDEYRRKCEEVTRQQFQRTRWENERRRRSYGSGLSTEDTESNVDRWDIIYSAQNSIQNATNLSESSSTDPKTLPTDSSSSGHKGDVSSTDIESLTPHTQHEGVINVWTTDASITDTSATTSVNETHEFPEFTERELSSASKFNPIFSSVTTFSDSSDGPGYRPQHSKKPTDHSKDRSRGNPNVSNNHESCSSSQELESDCRNEIKKSRNTKECGTESTRRKVATVSPMPKDNDQTVLKILWSACNAETELSLSNQEGVTQQQDTRSHQNSSPYQQTVTTAQSTSPPRHGTSHEARQQTTDVEQNNTDQQHPDINPNRDFPGELSGLQGSTQDLDSQENLYESITSFLEGDVGGMTEDRVTNPTDSSDNPREGDGNQQQERRRGSLPPGLFRRFTSLVTCALRRKRRKTLQGKGQKKKPP</sequence>
<keyword evidence="3" id="KW-1185">Reference proteome</keyword>
<feature type="compositionally biased region" description="Basic and acidic residues" evidence="1">
    <location>
        <begin position="257"/>
        <end position="278"/>
    </location>
</feature>
<reference evidence="2 3" key="1">
    <citation type="submission" date="2024-02" db="EMBL/GenBank/DDBJ databases">
        <title>Chromosome-scale genome assembly of the rough periwinkle Littorina saxatilis.</title>
        <authorList>
            <person name="De Jode A."/>
            <person name="Faria R."/>
            <person name="Formenti G."/>
            <person name="Sims Y."/>
            <person name="Smith T.P."/>
            <person name="Tracey A."/>
            <person name="Wood J.M.D."/>
            <person name="Zagrodzka Z.B."/>
            <person name="Johannesson K."/>
            <person name="Butlin R.K."/>
            <person name="Leder E.H."/>
        </authorList>
    </citation>
    <scope>NUCLEOTIDE SEQUENCE [LARGE SCALE GENOMIC DNA]</scope>
    <source>
        <strain evidence="2">Snail1</strain>
        <tissue evidence="2">Muscle</tissue>
    </source>
</reference>
<evidence type="ECO:0000313" key="2">
    <source>
        <dbReference type="EMBL" id="KAK7097892.1"/>
    </source>
</evidence>
<organism evidence="2 3">
    <name type="scientific">Littorina saxatilis</name>
    <dbReference type="NCBI Taxonomy" id="31220"/>
    <lineage>
        <taxon>Eukaryota</taxon>
        <taxon>Metazoa</taxon>
        <taxon>Spiralia</taxon>
        <taxon>Lophotrochozoa</taxon>
        <taxon>Mollusca</taxon>
        <taxon>Gastropoda</taxon>
        <taxon>Caenogastropoda</taxon>
        <taxon>Littorinimorpha</taxon>
        <taxon>Littorinoidea</taxon>
        <taxon>Littorinidae</taxon>
        <taxon>Littorina</taxon>
    </lineage>
</organism>
<feature type="compositionally biased region" description="Basic and acidic residues" evidence="1">
    <location>
        <begin position="227"/>
        <end position="237"/>
    </location>
</feature>
<dbReference type="EMBL" id="JBAMIC010000013">
    <property type="protein sequence ID" value="KAK7097892.1"/>
    <property type="molecule type" value="Genomic_DNA"/>
</dbReference>
<protein>
    <submittedName>
        <fullName evidence="2">Uncharacterized protein</fullName>
    </submittedName>
</protein>
<feature type="region of interest" description="Disordered" evidence="1">
    <location>
        <begin position="312"/>
        <end position="389"/>
    </location>
</feature>
<comment type="caution">
    <text evidence="2">The sequence shown here is derived from an EMBL/GenBank/DDBJ whole genome shotgun (WGS) entry which is preliminary data.</text>
</comment>
<feature type="region of interest" description="Disordered" evidence="1">
    <location>
        <begin position="209"/>
        <end position="289"/>
    </location>
</feature>
<accession>A0AAN9G7J9</accession>
<evidence type="ECO:0000313" key="3">
    <source>
        <dbReference type="Proteomes" id="UP001374579"/>
    </source>
</evidence>
<feature type="compositionally biased region" description="Polar residues" evidence="1">
    <location>
        <begin position="312"/>
        <end position="344"/>
    </location>
</feature>
<feature type="region of interest" description="Disordered" evidence="1">
    <location>
        <begin position="406"/>
        <end position="449"/>
    </location>
</feature>
<feature type="compositionally biased region" description="Polar residues" evidence="1">
    <location>
        <begin position="238"/>
        <end position="254"/>
    </location>
</feature>
<feature type="region of interest" description="Disordered" evidence="1">
    <location>
        <begin position="176"/>
        <end position="196"/>
    </location>
</feature>
<dbReference type="Proteomes" id="UP001374579">
    <property type="component" value="Unassembled WGS sequence"/>
</dbReference>
<evidence type="ECO:0000256" key="1">
    <source>
        <dbReference type="SAM" id="MobiDB-lite"/>
    </source>
</evidence>
<dbReference type="AlphaFoldDB" id="A0AAN9G7J9"/>
<feature type="region of interest" description="Disordered" evidence="1">
    <location>
        <begin position="74"/>
        <end position="97"/>
    </location>
</feature>
<name>A0AAN9G7J9_9CAEN</name>
<feature type="compositionally biased region" description="Polar residues" evidence="1">
    <location>
        <begin position="355"/>
        <end position="367"/>
    </location>
</feature>